<dbReference type="InterPro" id="IPR036485">
    <property type="entry name" value="Glu_synth_asu_C_sf"/>
</dbReference>
<dbReference type="STRING" id="906968.Trebr_0678"/>
<evidence type="ECO:0000313" key="2">
    <source>
        <dbReference type="EMBL" id="AEE16120.1"/>
    </source>
</evidence>
<evidence type="ECO:0000313" key="3">
    <source>
        <dbReference type="Proteomes" id="UP000006546"/>
    </source>
</evidence>
<dbReference type="EMBL" id="CP002696">
    <property type="protein sequence ID" value="AEE16120.1"/>
    <property type="molecule type" value="Genomic_DNA"/>
</dbReference>
<dbReference type="Pfam" id="PF01493">
    <property type="entry name" value="GXGXG"/>
    <property type="match status" value="1"/>
</dbReference>
<protein>
    <submittedName>
        <fullName evidence="2">Glutamate synthase alpha subunit domain protein</fullName>
    </submittedName>
</protein>
<name>F4LQ99_TREBD</name>
<sequence length="254" mass="27031">MQRISAGTIHFSELDERIRSCADSDIIVDDCTGQRYIASGLSGKRISVNGIPGNALGSYLDGCDITVNGNVQDATGDTMNGGTIVVHGNAGDATGYAMRGGGIYVRGNTGYRAGIHMKAFKEQQPAVVIGGKAGSFLGEYQAGGTIIVLDLEPPKTVDGKRVLGSPAERPITGAFCATGMHGGAIYLRTDTPPQLPSQIMIDTAKGKNIPEIAAYIDRFCEYFPDVNKSRILSSTFCILKANTKNPYKQMYTHN</sequence>
<proteinExistence type="predicted"/>
<dbReference type="SUPFAM" id="SSF69336">
    <property type="entry name" value="Alpha subunit of glutamate synthase, C-terminal domain"/>
    <property type="match status" value="1"/>
</dbReference>
<dbReference type="Gene3D" id="2.160.20.60">
    <property type="entry name" value="Glutamate synthase, alpha subunit, C-terminal domain"/>
    <property type="match status" value="1"/>
</dbReference>
<dbReference type="RefSeq" id="WP_013757839.1">
    <property type="nucleotide sequence ID" value="NC_015500.1"/>
</dbReference>
<reference evidence="3" key="1">
    <citation type="submission" date="2011-04" db="EMBL/GenBank/DDBJ databases">
        <title>The complete genome of Treponema brennaborense DSM 12168.</title>
        <authorList>
            <person name="Lucas S."/>
            <person name="Han J."/>
            <person name="Lapidus A."/>
            <person name="Bruce D."/>
            <person name="Goodwin L."/>
            <person name="Pitluck S."/>
            <person name="Peters L."/>
            <person name="Kyrpides N."/>
            <person name="Mavromatis K."/>
            <person name="Ivanova N."/>
            <person name="Mikhailova N."/>
            <person name="Pagani I."/>
            <person name="Teshima H."/>
            <person name="Detter J.C."/>
            <person name="Tapia R."/>
            <person name="Han C."/>
            <person name="Land M."/>
            <person name="Hauser L."/>
            <person name="Markowitz V."/>
            <person name="Cheng J.-F."/>
            <person name="Hugenholtz P."/>
            <person name="Woyke T."/>
            <person name="Wu D."/>
            <person name="Gronow S."/>
            <person name="Wellnitz S."/>
            <person name="Brambilla E."/>
            <person name="Klenk H.-P."/>
            <person name="Eisen J.A."/>
        </authorList>
    </citation>
    <scope>NUCLEOTIDE SEQUENCE [LARGE SCALE GENOMIC DNA]</scope>
    <source>
        <strain evidence="3">DSM 12168 / CIP 105900 / DD5/3</strain>
    </source>
</reference>
<keyword evidence="3" id="KW-1185">Reference proteome</keyword>
<dbReference type="KEGG" id="tbe:Trebr_0678"/>
<dbReference type="InterPro" id="IPR002489">
    <property type="entry name" value="Glu_synth_asu_C"/>
</dbReference>
<evidence type="ECO:0000259" key="1">
    <source>
        <dbReference type="Pfam" id="PF01493"/>
    </source>
</evidence>
<gene>
    <name evidence="2" type="ordered locus">Trebr_0678</name>
</gene>
<dbReference type="GO" id="GO:0016491">
    <property type="term" value="F:oxidoreductase activity"/>
    <property type="evidence" value="ECO:0007669"/>
    <property type="project" value="InterPro"/>
</dbReference>
<dbReference type="PANTHER" id="PTHR39673:SF5">
    <property type="entry name" value="TUNGSTEN-CONTAINING FORMYLMETHANOFURAN DEHYDROGENASE 2 SUBUNIT C"/>
    <property type="match status" value="1"/>
</dbReference>
<accession>F4LQ99</accession>
<organism evidence="2 3">
    <name type="scientific">Treponema brennaborense (strain DSM 12168 / CIP 105900 / DD5/3)</name>
    <dbReference type="NCBI Taxonomy" id="906968"/>
    <lineage>
        <taxon>Bacteria</taxon>
        <taxon>Pseudomonadati</taxon>
        <taxon>Spirochaetota</taxon>
        <taxon>Spirochaetia</taxon>
        <taxon>Spirochaetales</taxon>
        <taxon>Treponemataceae</taxon>
        <taxon>Treponema</taxon>
    </lineage>
</organism>
<dbReference type="OrthoDB" id="9803192at2"/>
<dbReference type="AlphaFoldDB" id="F4LQ99"/>
<feature type="domain" description="Glutamate synthase alpha subunit C-terminal" evidence="1">
    <location>
        <begin position="27"/>
        <end position="205"/>
    </location>
</feature>
<dbReference type="eggNOG" id="COG0070">
    <property type="taxonomic scope" value="Bacteria"/>
</dbReference>
<dbReference type="HOGENOM" id="CLU_078510_1_0_12"/>
<dbReference type="PANTHER" id="PTHR39673">
    <property type="entry name" value="TUNGSTEN FORMYLMETHANOFURAN DEHYDROGENASE, SUBUNIT C (FWDC)"/>
    <property type="match status" value="1"/>
</dbReference>
<dbReference type="Proteomes" id="UP000006546">
    <property type="component" value="Chromosome"/>
</dbReference>